<keyword evidence="4" id="KW-1185">Reference proteome</keyword>
<dbReference type="InterPro" id="IPR028096">
    <property type="entry name" value="EfeO_Cupredoxin"/>
</dbReference>
<dbReference type="EMBL" id="AP022577">
    <property type="protein sequence ID" value="BBX82806.1"/>
    <property type="molecule type" value="Genomic_DNA"/>
</dbReference>
<gene>
    <name evidence="3" type="ORF">MAUB_06790</name>
</gene>
<sequence>MTATRISAVLVAMSLATGAGAGCSSPAPAPNSTPPVSAVPVTGPVQGPAITITALNFGDPLTVSPGAKITVVNSDDVAHTVTSKVKGQFDVKVGGNAQVTFSAPTTPGRYPYYCVYHPGMVGVLIVQ</sequence>
<dbReference type="RefSeq" id="WP_138230839.1">
    <property type="nucleotide sequence ID" value="NZ_AP022577.1"/>
</dbReference>
<dbReference type="PANTHER" id="PTHR36507:SF1">
    <property type="entry name" value="BLL1555 PROTEIN"/>
    <property type="match status" value="1"/>
</dbReference>
<evidence type="ECO:0000256" key="1">
    <source>
        <dbReference type="SAM" id="SignalP"/>
    </source>
</evidence>
<dbReference type="PANTHER" id="PTHR36507">
    <property type="entry name" value="BLL1555 PROTEIN"/>
    <property type="match status" value="1"/>
</dbReference>
<name>A0ABN5YM40_9MYCO</name>
<dbReference type="SUPFAM" id="SSF49503">
    <property type="entry name" value="Cupredoxins"/>
    <property type="match status" value="1"/>
</dbReference>
<keyword evidence="1" id="KW-0732">Signal</keyword>
<reference evidence="3 4" key="1">
    <citation type="journal article" date="2019" name="Emerg. Microbes Infect.">
        <title>Comprehensive subspecies identification of 175 nontuberculous mycobacteria species based on 7547 genomic profiles.</title>
        <authorList>
            <person name="Matsumoto Y."/>
            <person name="Kinjo T."/>
            <person name="Motooka D."/>
            <person name="Nabeya D."/>
            <person name="Jung N."/>
            <person name="Uechi K."/>
            <person name="Horii T."/>
            <person name="Iida T."/>
            <person name="Fujita J."/>
            <person name="Nakamura S."/>
        </authorList>
    </citation>
    <scope>NUCLEOTIDE SEQUENCE [LARGE SCALE GENOMIC DNA]</scope>
    <source>
        <strain evidence="3 4">JCM 15296</strain>
    </source>
</reference>
<dbReference type="InterPro" id="IPR052721">
    <property type="entry name" value="ET_Amicyanin"/>
</dbReference>
<dbReference type="Gene3D" id="2.60.40.420">
    <property type="entry name" value="Cupredoxins - blue copper proteins"/>
    <property type="match status" value="1"/>
</dbReference>
<feature type="domain" description="EfeO-type cupredoxin-like" evidence="2">
    <location>
        <begin position="63"/>
        <end position="126"/>
    </location>
</feature>
<accession>A0ABN5YM40</accession>
<evidence type="ECO:0000313" key="3">
    <source>
        <dbReference type="EMBL" id="BBX82806.1"/>
    </source>
</evidence>
<evidence type="ECO:0000259" key="2">
    <source>
        <dbReference type="Pfam" id="PF13473"/>
    </source>
</evidence>
<evidence type="ECO:0000313" key="4">
    <source>
        <dbReference type="Proteomes" id="UP000465609"/>
    </source>
</evidence>
<feature type="signal peptide" evidence="1">
    <location>
        <begin position="1"/>
        <end position="21"/>
    </location>
</feature>
<protein>
    <submittedName>
        <fullName evidence="3">Metal-binding protein</fullName>
    </submittedName>
</protein>
<dbReference type="InterPro" id="IPR008972">
    <property type="entry name" value="Cupredoxin"/>
</dbReference>
<feature type="chain" id="PRO_5046060297" evidence="1">
    <location>
        <begin position="22"/>
        <end position="127"/>
    </location>
</feature>
<proteinExistence type="predicted"/>
<dbReference type="Proteomes" id="UP000465609">
    <property type="component" value="Chromosome"/>
</dbReference>
<dbReference type="PROSITE" id="PS51257">
    <property type="entry name" value="PROKAR_LIPOPROTEIN"/>
    <property type="match status" value="1"/>
</dbReference>
<organism evidence="3 4">
    <name type="scientific">Mycolicibacterium aubagnense</name>
    <dbReference type="NCBI Taxonomy" id="319707"/>
    <lineage>
        <taxon>Bacteria</taxon>
        <taxon>Bacillati</taxon>
        <taxon>Actinomycetota</taxon>
        <taxon>Actinomycetes</taxon>
        <taxon>Mycobacteriales</taxon>
        <taxon>Mycobacteriaceae</taxon>
        <taxon>Mycolicibacterium</taxon>
    </lineage>
</organism>
<dbReference type="Pfam" id="PF13473">
    <property type="entry name" value="Cupredoxin_1"/>
    <property type="match status" value="1"/>
</dbReference>